<evidence type="ECO:0000313" key="12">
    <source>
        <dbReference type="Proteomes" id="UP000644660"/>
    </source>
</evidence>
<keyword evidence="12" id="KW-1185">Reference proteome</keyword>
<dbReference type="InterPro" id="IPR027267">
    <property type="entry name" value="AH/BAR_dom_sf"/>
</dbReference>
<dbReference type="Pfam" id="PF14604">
    <property type="entry name" value="SH3_9"/>
    <property type="match status" value="1"/>
</dbReference>
<dbReference type="CDD" id="cd11912">
    <property type="entry name" value="SH3_Bzz1_1"/>
    <property type="match status" value="1"/>
</dbReference>
<evidence type="ECO:0000256" key="2">
    <source>
        <dbReference type="ARBA" id="ARBA00023054"/>
    </source>
</evidence>
<proteinExistence type="inferred from homology"/>
<dbReference type="SUPFAM" id="SSF103657">
    <property type="entry name" value="BAR/IMD domain-like"/>
    <property type="match status" value="1"/>
</dbReference>
<dbReference type="GO" id="GO:0030864">
    <property type="term" value="C:cortical actin cytoskeleton"/>
    <property type="evidence" value="ECO:0007669"/>
    <property type="project" value="UniProtKB-ARBA"/>
</dbReference>
<gene>
    <name evidence="11" type="ORF">KABA2_04S01166</name>
</gene>
<dbReference type="AlphaFoldDB" id="A0A8H2ZGZ5"/>
<dbReference type="Pfam" id="PF00018">
    <property type="entry name" value="SH3_1"/>
    <property type="match status" value="1"/>
</dbReference>
<feature type="domain" description="SH3" evidence="9">
    <location>
        <begin position="587"/>
        <end position="643"/>
    </location>
</feature>
<dbReference type="InterPro" id="IPR001452">
    <property type="entry name" value="SH3_domain"/>
</dbReference>
<comment type="caution">
    <text evidence="11">The sequence shown here is derived from an EMBL/GenBank/DDBJ whole genome shotgun (WGS) entry which is preliminary data.</text>
</comment>
<dbReference type="InterPro" id="IPR001060">
    <property type="entry name" value="FCH_dom"/>
</dbReference>
<evidence type="ECO:0000259" key="9">
    <source>
        <dbReference type="PROSITE" id="PS50002"/>
    </source>
</evidence>
<feature type="region of interest" description="Disordered" evidence="8">
    <location>
        <begin position="439"/>
        <end position="513"/>
    </location>
</feature>
<dbReference type="Gene3D" id="2.30.30.40">
    <property type="entry name" value="SH3 Domains"/>
    <property type="match status" value="2"/>
</dbReference>
<comment type="function">
    <text evidence="3">Plays a role in endocytosis and trafficking to the vacuole. Functions with type I myosins to restore polarity of the actin cytoskeleton after NaCl stress.</text>
</comment>
<dbReference type="GO" id="GO:0045010">
    <property type="term" value="P:actin nucleation"/>
    <property type="evidence" value="ECO:0007669"/>
    <property type="project" value="UniProtKB-ARBA"/>
</dbReference>
<evidence type="ECO:0000256" key="4">
    <source>
        <dbReference type="ARBA" id="ARBA00061387"/>
    </source>
</evidence>
<evidence type="ECO:0000313" key="11">
    <source>
        <dbReference type="EMBL" id="CAB4254213.1"/>
    </source>
</evidence>
<organism evidence="11 12">
    <name type="scientific">Maudiozyma barnettii</name>
    <dbReference type="NCBI Taxonomy" id="61262"/>
    <lineage>
        <taxon>Eukaryota</taxon>
        <taxon>Fungi</taxon>
        <taxon>Dikarya</taxon>
        <taxon>Ascomycota</taxon>
        <taxon>Saccharomycotina</taxon>
        <taxon>Saccharomycetes</taxon>
        <taxon>Saccharomycetales</taxon>
        <taxon>Saccharomycetaceae</taxon>
        <taxon>Maudiozyma</taxon>
    </lineage>
</organism>
<dbReference type="SUPFAM" id="SSF50044">
    <property type="entry name" value="SH3-domain"/>
    <property type="match status" value="2"/>
</dbReference>
<dbReference type="Proteomes" id="UP000644660">
    <property type="component" value="Unassembled WGS sequence"/>
</dbReference>
<protein>
    <recommendedName>
        <fullName evidence="5">Protein BZZ1</fullName>
    </recommendedName>
</protein>
<evidence type="ECO:0000256" key="5">
    <source>
        <dbReference type="ARBA" id="ARBA00074946"/>
    </source>
</evidence>
<dbReference type="EMBL" id="CAEFZW010000004">
    <property type="protein sequence ID" value="CAB4254213.1"/>
    <property type="molecule type" value="Genomic_DNA"/>
</dbReference>
<dbReference type="PROSITE" id="PS50002">
    <property type="entry name" value="SH3"/>
    <property type="match status" value="2"/>
</dbReference>
<evidence type="ECO:0000256" key="3">
    <source>
        <dbReference type="ARBA" id="ARBA00054085"/>
    </source>
</evidence>
<comment type="similarity">
    <text evidence="4">Belongs to the BZZ1 family.</text>
</comment>
<feature type="compositionally biased region" description="Low complexity" evidence="8">
    <location>
        <begin position="484"/>
        <end position="503"/>
    </location>
</feature>
<dbReference type="FunFam" id="1.20.1270.60:FF:000060">
    <property type="entry name" value="Actin polymerization protein Bzz1"/>
    <property type="match status" value="1"/>
</dbReference>
<dbReference type="PROSITE" id="PS51741">
    <property type="entry name" value="F_BAR"/>
    <property type="match status" value="1"/>
</dbReference>
<sequence length="643" mass="71114">MSAQLSIGNELKDSYKGTYKWVSANIKWLKEIEQFYLQRAKIEKEYSEKLNALTTEYLNKTSSSTVLLSVGETPTVTPGSVEIASVVTWNDILSQTESISKDHAKLGNDFEKTVAAQANGLNVKLDFTLTKINGFNNDLEDKKNGAKNDLDKAKRAYDDSCENVEVTRNKLTKSNNERNKRKLEDRQVDMNVAKNDYLIKINQANRIKDKYFFQDVPEVVDLLQDLNESKILLLNDIWKAANDSELEFGENIKGRLTKSNDVISHNKPSLSTAMFIKHNLKNWKEPNDFQYVPSPIWHEDETFAVPSESEVQDLRIKLKQAENDYNRLDDLTKTELSKLSGFNKTKQALKDDMEANGNHGKNGQKFYENLKSYLSVISSFVLHETTKLQAEVTVESIQNNVPAEYDLSTDNIDLNKSKRKSSGGLFSKFKGLNILSEVNSGGSSRSSGGGHSNGISLFGGSHNKRSSVQNNNNNGNNDKPDNESVFSSETTHTHTTTNQKTSSSGGGSNNGNKVLYAYEEQDSDEISLSLGDQIELVAVDSGSGWTKVKNLSTGEAGLVPTSYVHISAENRKATSPPSVPPPRRAAVPTRTLTATFAYEAQDSDELTLSAGDVVTVIKGDDGSGWTYGEVNGEKGLVPTSYCK</sequence>
<dbReference type="SMART" id="SM00055">
    <property type="entry name" value="FCH"/>
    <property type="match status" value="1"/>
</dbReference>
<keyword evidence="2 7" id="KW-0175">Coiled coil</keyword>
<dbReference type="Gene3D" id="1.20.1270.60">
    <property type="entry name" value="Arfaptin homology (AH) domain/BAR domain"/>
    <property type="match status" value="1"/>
</dbReference>
<evidence type="ECO:0000256" key="1">
    <source>
        <dbReference type="ARBA" id="ARBA00022443"/>
    </source>
</evidence>
<dbReference type="RefSeq" id="XP_041406057.1">
    <property type="nucleotide sequence ID" value="XM_041550123.1"/>
</dbReference>
<feature type="domain" description="SH3" evidence="9">
    <location>
        <begin position="507"/>
        <end position="569"/>
    </location>
</feature>
<evidence type="ECO:0000256" key="7">
    <source>
        <dbReference type="PROSITE-ProRule" id="PRU01077"/>
    </source>
</evidence>
<reference evidence="11 12" key="1">
    <citation type="submission" date="2020-05" db="EMBL/GenBank/DDBJ databases">
        <authorList>
            <person name="Casaregola S."/>
            <person name="Devillers H."/>
            <person name="Grondin C."/>
        </authorList>
    </citation>
    <scope>NUCLEOTIDE SEQUENCE [LARGE SCALE GENOMIC DNA]</scope>
    <source>
        <strain evidence="11 12">CLIB 1767</strain>
    </source>
</reference>
<dbReference type="GO" id="GO:0030833">
    <property type="term" value="P:regulation of actin filament polymerization"/>
    <property type="evidence" value="ECO:0007669"/>
    <property type="project" value="TreeGrafter"/>
</dbReference>
<dbReference type="PANTHER" id="PTHR15735:SF21">
    <property type="entry name" value="PROTEIN NERVOUS WRECK"/>
    <property type="match status" value="1"/>
</dbReference>
<dbReference type="InterPro" id="IPR031160">
    <property type="entry name" value="F_BAR_dom"/>
</dbReference>
<dbReference type="InterPro" id="IPR036028">
    <property type="entry name" value="SH3-like_dom_sf"/>
</dbReference>
<dbReference type="OrthoDB" id="8783038at2759"/>
<dbReference type="Pfam" id="PF00611">
    <property type="entry name" value="FCH"/>
    <property type="match status" value="1"/>
</dbReference>
<feature type="domain" description="F-BAR" evidence="10">
    <location>
        <begin position="5"/>
        <end position="271"/>
    </location>
</feature>
<dbReference type="GeneID" id="64857200"/>
<evidence type="ECO:0000256" key="8">
    <source>
        <dbReference type="SAM" id="MobiDB-lite"/>
    </source>
</evidence>
<evidence type="ECO:0000259" key="10">
    <source>
        <dbReference type="PROSITE" id="PS51741"/>
    </source>
</evidence>
<accession>A0A8H2ZGZ5</accession>
<keyword evidence="1 6" id="KW-0728">SH3 domain</keyword>
<name>A0A8H2ZGZ5_9SACH</name>
<dbReference type="SMART" id="SM00326">
    <property type="entry name" value="SH3"/>
    <property type="match status" value="2"/>
</dbReference>
<dbReference type="PANTHER" id="PTHR15735">
    <property type="entry name" value="FCH AND DOUBLE SH3 DOMAINS PROTEIN"/>
    <property type="match status" value="1"/>
</dbReference>
<dbReference type="InterPro" id="IPR035459">
    <property type="entry name" value="Bzz1_SH3_1"/>
</dbReference>
<evidence type="ECO:0000256" key="6">
    <source>
        <dbReference type="PROSITE-ProRule" id="PRU00192"/>
    </source>
</evidence>